<evidence type="ECO:0000313" key="8">
    <source>
        <dbReference type="EMBL" id="CAO94884.1"/>
    </source>
</evidence>
<dbReference type="GO" id="GO:0016020">
    <property type="term" value="C:membrane"/>
    <property type="evidence" value="ECO:0007669"/>
    <property type="project" value="UniProtKB-SubCell"/>
</dbReference>
<keyword evidence="4" id="KW-0143">Chaperone</keyword>
<dbReference type="KEGG" id="eta:ETA_pET490420"/>
<evidence type="ECO:0000313" key="9">
    <source>
        <dbReference type="Proteomes" id="UP000001726"/>
    </source>
</evidence>
<evidence type="ECO:0000256" key="2">
    <source>
        <dbReference type="ARBA" id="ARBA00023136"/>
    </source>
</evidence>
<keyword evidence="8" id="KW-0614">Plasmid</keyword>
<gene>
    <name evidence="8" type="ordered locus">ETA_pET490420</name>
</gene>
<keyword evidence="5" id="KW-0449">Lipoprotein</keyword>
<dbReference type="AlphaFoldDB" id="B2VAW8"/>
<dbReference type="PANTHER" id="PTHR44027:SF7">
    <property type="entry name" value="DNAJ HOMOLOG SUBFAMILY C MEMBER 5 HOMOLOG"/>
    <property type="match status" value="1"/>
</dbReference>
<dbReference type="InterPro" id="IPR051434">
    <property type="entry name" value="DnaJ_C_subfamily_member5"/>
</dbReference>
<dbReference type="InterPro" id="IPR001025">
    <property type="entry name" value="BAH_dom"/>
</dbReference>
<dbReference type="Gene3D" id="1.10.287.110">
    <property type="entry name" value="DnaJ domain"/>
    <property type="match status" value="1"/>
</dbReference>
<evidence type="ECO:0000256" key="1">
    <source>
        <dbReference type="ARBA" id="ARBA00004635"/>
    </source>
</evidence>
<keyword evidence="3" id="KW-0564">Palmitate</keyword>
<dbReference type="GO" id="GO:0005737">
    <property type="term" value="C:cytoplasm"/>
    <property type="evidence" value="ECO:0007669"/>
    <property type="project" value="UniProtKB-ARBA"/>
</dbReference>
<protein>
    <submittedName>
        <fullName evidence="8">DnaJ-like chaperone</fullName>
    </submittedName>
</protein>
<dbReference type="PROSITE" id="PS51038">
    <property type="entry name" value="BAH"/>
    <property type="match status" value="1"/>
</dbReference>
<dbReference type="HOGENOM" id="CLU_095264_0_0_6"/>
<dbReference type="CDD" id="cd06257">
    <property type="entry name" value="DnaJ"/>
    <property type="match status" value="1"/>
</dbReference>
<name>B2VAW8_ERWT9</name>
<keyword evidence="2" id="KW-0472">Membrane</keyword>
<evidence type="ECO:0000256" key="3">
    <source>
        <dbReference type="ARBA" id="ARBA00023139"/>
    </source>
</evidence>
<dbReference type="PROSITE" id="PS50076">
    <property type="entry name" value="DNAJ_2"/>
    <property type="match status" value="1"/>
</dbReference>
<organism evidence="8 9">
    <name type="scientific">Erwinia tasmaniensis (strain DSM 17950 / CFBP 7177 / CIP 109463 / NCPPB 4357 / Et1/99)</name>
    <dbReference type="NCBI Taxonomy" id="465817"/>
    <lineage>
        <taxon>Bacteria</taxon>
        <taxon>Pseudomonadati</taxon>
        <taxon>Pseudomonadota</taxon>
        <taxon>Gammaproteobacteria</taxon>
        <taxon>Enterobacterales</taxon>
        <taxon>Erwiniaceae</taxon>
        <taxon>Erwinia</taxon>
    </lineage>
</organism>
<dbReference type="PRINTS" id="PR00625">
    <property type="entry name" value="JDOMAIN"/>
</dbReference>
<comment type="subcellular location">
    <subcellularLocation>
        <location evidence="1">Membrane</location>
        <topology evidence="1">Lipid-anchor</topology>
    </subcellularLocation>
</comment>
<dbReference type="SUPFAM" id="SSF46565">
    <property type="entry name" value="Chaperone J-domain"/>
    <property type="match status" value="1"/>
</dbReference>
<reference evidence="8 9" key="1">
    <citation type="journal article" date="2008" name="Environ. Microbiol.">
        <title>The genome of Erwinia tasmaniensis strain Et1/99, a non-pathogenic bacterium in the genus Erwinia.</title>
        <authorList>
            <person name="Kube M."/>
            <person name="Migdoll A.M."/>
            <person name="Mueller I."/>
            <person name="Kuhl H."/>
            <person name="Beck A."/>
            <person name="Reinhardt R."/>
            <person name="Geider K."/>
        </authorList>
    </citation>
    <scope>NUCLEOTIDE SEQUENCE [LARGE SCALE GENOMIC DNA]</scope>
    <source>
        <strain evidence="9">DSM 17950 / CFBP 7177 / CIP 109463 / NCPPB 4357 / Et1/99</strain>
        <plasmid evidence="9">pET49</plasmid>
    </source>
</reference>
<geneLocation type="plasmid" evidence="8 9">
    <name>pET49</name>
</geneLocation>
<dbReference type="EMBL" id="CU468131">
    <property type="protein sequence ID" value="CAO94884.1"/>
    <property type="molecule type" value="Genomic_DNA"/>
</dbReference>
<sequence>MHFALCKTLINEQYNNNQLNLIDKGIKNACHYRTGAVILSHRKGIAPITIARHGQELKMNIQQALNIFGLSGELTEQDVKKAYKQAAFKFHPDKNRENPAAGEMMKAINAANDFLMQNIDRINEAQSSDDNARYNFGDELENVLNALQGMSGVIFEVAGNWIWISGDTKAHKDAIKALGCNWASKKQMWFYRPEEYKASRNRKEHSIDEIREIYGTTGQRSATGFKRVGTRA</sequence>
<dbReference type="SMART" id="SM00271">
    <property type="entry name" value="DnaJ"/>
    <property type="match status" value="1"/>
</dbReference>
<evidence type="ECO:0000256" key="4">
    <source>
        <dbReference type="ARBA" id="ARBA00023186"/>
    </source>
</evidence>
<dbReference type="PANTHER" id="PTHR44027">
    <property type="entry name" value="DNAJ HOMOLOG SUBFAMILY C MEMBER 5 HOMOLOG"/>
    <property type="match status" value="1"/>
</dbReference>
<dbReference type="Pfam" id="PF00226">
    <property type="entry name" value="DnaJ"/>
    <property type="match status" value="1"/>
</dbReference>
<evidence type="ECO:0000256" key="5">
    <source>
        <dbReference type="ARBA" id="ARBA00023288"/>
    </source>
</evidence>
<evidence type="ECO:0000259" key="7">
    <source>
        <dbReference type="PROSITE" id="PS51038"/>
    </source>
</evidence>
<dbReference type="GO" id="GO:0003682">
    <property type="term" value="F:chromatin binding"/>
    <property type="evidence" value="ECO:0007669"/>
    <property type="project" value="InterPro"/>
</dbReference>
<feature type="domain" description="J" evidence="6">
    <location>
        <begin position="63"/>
        <end position="128"/>
    </location>
</feature>
<dbReference type="Proteomes" id="UP000001726">
    <property type="component" value="Plasmid pET49"/>
</dbReference>
<dbReference type="InterPro" id="IPR036869">
    <property type="entry name" value="J_dom_sf"/>
</dbReference>
<accession>B2VAW8</accession>
<dbReference type="InterPro" id="IPR001623">
    <property type="entry name" value="DnaJ_domain"/>
</dbReference>
<feature type="domain" description="BAH" evidence="7">
    <location>
        <begin position="154"/>
        <end position="232"/>
    </location>
</feature>
<keyword evidence="9" id="KW-1185">Reference proteome</keyword>
<evidence type="ECO:0000259" key="6">
    <source>
        <dbReference type="PROSITE" id="PS50076"/>
    </source>
</evidence>
<proteinExistence type="predicted"/>